<evidence type="ECO:0000259" key="5">
    <source>
        <dbReference type="Pfam" id="PF09375"/>
    </source>
</evidence>
<dbReference type="InterPro" id="IPR050894">
    <property type="entry name" value="EfeM/EfeO_iron_uptake"/>
</dbReference>
<reference evidence="6 7" key="1">
    <citation type="journal article" date="2009" name="Int. J. Syst. Evol. Microbiol.">
        <title>Paenibacillus contaminans sp. nov., isolated from a contaminated laboratory plate.</title>
        <authorList>
            <person name="Chou J.H."/>
            <person name="Lee J.H."/>
            <person name="Lin M.C."/>
            <person name="Chang P.S."/>
            <person name="Arun A.B."/>
            <person name="Young C.C."/>
            <person name="Chen W.M."/>
        </authorList>
    </citation>
    <scope>NUCLEOTIDE SEQUENCE [LARGE SCALE GENOMIC DNA]</scope>
    <source>
        <strain evidence="6 7">CKOBP-6</strain>
    </source>
</reference>
<organism evidence="6 7">
    <name type="scientific">Paenibacillus contaminans</name>
    <dbReference type="NCBI Taxonomy" id="450362"/>
    <lineage>
        <taxon>Bacteria</taxon>
        <taxon>Bacillati</taxon>
        <taxon>Bacillota</taxon>
        <taxon>Bacilli</taxon>
        <taxon>Bacillales</taxon>
        <taxon>Paenibacillaceae</taxon>
        <taxon>Paenibacillus</taxon>
    </lineage>
</organism>
<dbReference type="InterPro" id="IPR034981">
    <property type="entry name" value="Imelysin-like_EfeO/Algp7"/>
</dbReference>
<dbReference type="AlphaFoldDB" id="A0A329MQQ0"/>
<dbReference type="InterPro" id="IPR038352">
    <property type="entry name" value="Imelysin_sf"/>
</dbReference>
<dbReference type="Gene3D" id="1.20.1420.20">
    <property type="entry name" value="M75 peptidase, HXXE motif"/>
    <property type="match status" value="1"/>
</dbReference>
<dbReference type="CDD" id="cd14656">
    <property type="entry name" value="Imelysin-like_EfeO"/>
    <property type="match status" value="1"/>
</dbReference>
<accession>A0A329MQQ0</accession>
<keyword evidence="3" id="KW-0732">Signal</keyword>
<keyword evidence="6" id="KW-0449">Lipoprotein</keyword>
<dbReference type="PANTHER" id="PTHR39192">
    <property type="entry name" value="IRON UPTAKE SYSTEM COMPONENT EFEO"/>
    <property type="match status" value="1"/>
</dbReference>
<evidence type="ECO:0000256" key="1">
    <source>
        <dbReference type="ARBA" id="ARBA00004196"/>
    </source>
</evidence>
<feature type="domain" description="Imelysin-like" evidence="5">
    <location>
        <begin position="198"/>
        <end position="424"/>
    </location>
</feature>
<evidence type="ECO:0000313" key="6">
    <source>
        <dbReference type="EMBL" id="RAV21616.1"/>
    </source>
</evidence>
<evidence type="ECO:0000256" key="4">
    <source>
        <dbReference type="SAM" id="MobiDB-lite"/>
    </source>
</evidence>
<evidence type="ECO:0000256" key="3">
    <source>
        <dbReference type="ARBA" id="ARBA00022729"/>
    </source>
</evidence>
<dbReference type="NCBIfam" id="NF041757">
    <property type="entry name" value="EfeO"/>
    <property type="match status" value="1"/>
</dbReference>
<proteinExistence type="inferred from homology"/>
<dbReference type="GO" id="GO:0030313">
    <property type="term" value="C:cell envelope"/>
    <property type="evidence" value="ECO:0007669"/>
    <property type="project" value="UniProtKB-SubCell"/>
</dbReference>
<protein>
    <submittedName>
        <fullName evidence="6">Efem/EfeO family lipoprotein</fullName>
    </submittedName>
</protein>
<dbReference type="PANTHER" id="PTHR39192:SF1">
    <property type="entry name" value="IRON UPTAKE SYSTEM COMPONENT EFEO"/>
    <property type="match status" value="1"/>
</dbReference>
<evidence type="ECO:0000256" key="2">
    <source>
        <dbReference type="ARBA" id="ARBA00005989"/>
    </source>
</evidence>
<dbReference type="Proteomes" id="UP000250369">
    <property type="component" value="Unassembled WGS sequence"/>
</dbReference>
<evidence type="ECO:0000313" key="7">
    <source>
        <dbReference type="Proteomes" id="UP000250369"/>
    </source>
</evidence>
<dbReference type="InterPro" id="IPR053377">
    <property type="entry name" value="Iron_uptake_EfeM/EfeO"/>
</dbReference>
<dbReference type="Pfam" id="PF09375">
    <property type="entry name" value="Peptidase_M75"/>
    <property type="match status" value="1"/>
</dbReference>
<name>A0A329MQQ0_9BACL</name>
<sequence>MVQHASAIAFHRDRRSGSRLPKKRPQQKECLSKCLINGGGKMNKLMKITGVVSALALALALSACGKANDKEASAGTEAQQAKDSNGNKTVIQEGTVKLQQETKKLQEAIDSRNAEEVKRLGKSLNDSWLTFENTVRQTFPLEYTEVEKYEMPIYSASAYDKVDFDSLKGTAAKLQEALNVLLNAKETTGGTSELMKKAVANYKAYVAEQGDKLASQTKTFVEAVKAGDMEKAKLEYTKSRVYFENIEPIAESFGDLDPKIDARLADVENENEWTGFHRIEKALWQDKSLQGMNVYADQLIKDTEELQKLVKSVELEPAAMVAGAMELLNEAAISKITGEEEIYSHTDLVDFAANVDGSKSVYLAIIPALNEKNPDLANKLDKQFQLLEETLRSHQTNGQFVTYDKLSTEQIRQISDQISQLSNLMSQTASIL</sequence>
<dbReference type="EMBL" id="QMFB01000004">
    <property type="protein sequence ID" value="RAV21616.1"/>
    <property type="molecule type" value="Genomic_DNA"/>
</dbReference>
<keyword evidence="7" id="KW-1185">Reference proteome</keyword>
<comment type="caution">
    <text evidence="6">The sequence shown here is derived from an EMBL/GenBank/DDBJ whole genome shotgun (WGS) entry which is preliminary data.</text>
</comment>
<feature type="region of interest" description="Disordered" evidence="4">
    <location>
        <begin position="1"/>
        <end position="26"/>
    </location>
</feature>
<comment type="subcellular location">
    <subcellularLocation>
        <location evidence="1">Cell envelope</location>
    </subcellularLocation>
</comment>
<dbReference type="InterPro" id="IPR018976">
    <property type="entry name" value="Imelysin-like"/>
</dbReference>
<gene>
    <name evidence="6" type="ORF">DQG23_10180</name>
</gene>
<comment type="similarity">
    <text evidence="2">Belongs to the EfeM/EfeO family.</text>
</comment>